<feature type="compositionally biased region" description="Low complexity" evidence="6">
    <location>
        <begin position="60"/>
        <end position="71"/>
    </location>
</feature>
<sequence length="406" mass="44946">MTRFARSRGSKADNARLPEAATPWSQLRAGLGPPTRAHSTPQTKLRLPNPEDEDHDPTDPSSSPFEAPAPATDLERVPADIEVDSDEDPTARPDLSAVAGDSIPTPTPSKKRVRAQDKCLQCKVKGHRKMDCPTLTEERRRELRELTQMKIERKGHGTGRKKNKKKDKEAPPTPATPSASRPSTQPASLKKDKAGQLVQAGEGLFQGFRVKKEDEARLRQLRDTLQSGGAQPDEVRAALKRERRNAEKELAKSKKMVCYNCRQPGHLLSECPQSQLSHQTVKDQVGQCFKCGSNEHTAKECQSKRKGGEAYAFAVCFVCQETGHLAKACPDNPRGMYPKGGGCRFCGSVEHLKSECPRKAQKDDRDEVRVDRVDGSNIEDEPVLKRPRYDKLALGSVKKAQKVVSF</sequence>
<keyword evidence="1" id="KW-0479">Metal-binding</keyword>
<feature type="compositionally biased region" description="Basic residues" evidence="6">
    <location>
        <begin position="156"/>
        <end position="165"/>
    </location>
</feature>
<dbReference type="AlphaFoldDB" id="A0A553P1Z5"/>
<gene>
    <name evidence="8" type="ORF">TCAL_04756</name>
</gene>
<dbReference type="Gene3D" id="4.10.60.10">
    <property type="entry name" value="Zinc finger, CCHC-type"/>
    <property type="match status" value="2"/>
</dbReference>
<dbReference type="EMBL" id="VCGU01000008">
    <property type="protein sequence ID" value="TRY71706.1"/>
    <property type="molecule type" value="Genomic_DNA"/>
</dbReference>
<dbReference type="PROSITE" id="PS50158">
    <property type="entry name" value="ZF_CCHC"/>
    <property type="match status" value="3"/>
</dbReference>
<evidence type="ECO:0000256" key="3">
    <source>
        <dbReference type="ARBA" id="ARBA00022771"/>
    </source>
</evidence>
<evidence type="ECO:0000313" key="9">
    <source>
        <dbReference type="Proteomes" id="UP000318571"/>
    </source>
</evidence>
<dbReference type="InterPro" id="IPR001878">
    <property type="entry name" value="Znf_CCHC"/>
</dbReference>
<dbReference type="FunFam" id="4.10.60.10:FF:000091">
    <property type="entry name" value="Zinc finger CCHC-type-containing 9"/>
    <property type="match status" value="1"/>
</dbReference>
<evidence type="ECO:0000256" key="4">
    <source>
        <dbReference type="ARBA" id="ARBA00022833"/>
    </source>
</evidence>
<feature type="compositionally biased region" description="Basic and acidic residues" evidence="6">
    <location>
        <begin position="136"/>
        <end position="155"/>
    </location>
</feature>
<dbReference type="Pfam" id="PF00098">
    <property type="entry name" value="zf-CCHC"/>
    <property type="match status" value="4"/>
</dbReference>
<keyword evidence="9" id="KW-1185">Reference proteome</keyword>
<feature type="domain" description="CCHC-type" evidence="7">
    <location>
        <begin position="316"/>
        <end position="331"/>
    </location>
</feature>
<dbReference type="STRING" id="6832.A0A553P1Z5"/>
<dbReference type="InterPro" id="IPR036875">
    <property type="entry name" value="Znf_CCHC_sf"/>
</dbReference>
<accession>A0A553P1Z5</accession>
<feature type="region of interest" description="Disordered" evidence="6">
    <location>
        <begin position="1"/>
        <end position="198"/>
    </location>
</feature>
<dbReference type="GO" id="GO:0005730">
    <property type="term" value="C:nucleolus"/>
    <property type="evidence" value="ECO:0007669"/>
    <property type="project" value="TreeGrafter"/>
</dbReference>
<name>A0A553P1Z5_TIGCA</name>
<evidence type="ECO:0000256" key="5">
    <source>
        <dbReference type="PROSITE-ProRule" id="PRU00047"/>
    </source>
</evidence>
<protein>
    <recommendedName>
        <fullName evidence="7">CCHC-type domain-containing protein</fullName>
    </recommendedName>
</protein>
<dbReference type="OrthoDB" id="3863715at2759"/>
<evidence type="ECO:0000256" key="1">
    <source>
        <dbReference type="ARBA" id="ARBA00022723"/>
    </source>
</evidence>
<dbReference type="GO" id="GO:0003676">
    <property type="term" value="F:nucleic acid binding"/>
    <property type="evidence" value="ECO:0007669"/>
    <property type="project" value="InterPro"/>
</dbReference>
<keyword evidence="4" id="KW-0862">Zinc</keyword>
<evidence type="ECO:0000256" key="6">
    <source>
        <dbReference type="SAM" id="MobiDB-lite"/>
    </source>
</evidence>
<evidence type="ECO:0000259" key="7">
    <source>
        <dbReference type="PROSITE" id="PS50158"/>
    </source>
</evidence>
<organism evidence="8 9">
    <name type="scientific">Tigriopus californicus</name>
    <name type="common">Marine copepod</name>
    <dbReference type="NCBI Taxonomy" id="6832"/>
    <lineage>
        <taxon>Eukaryota</taxon>
        <taxon>Metazoa</taxon>
        <taxon>Ecdysozoa</taxon>
        <taxon>Arthropoda</taxon>
        <taxon>Crustacea</taxon>
        <taxon>Multicrustacea</taxon>
        <taxon>Hexanauplia</taxon>
        <taxon>Copepoda</taxon>
        <taxon>Harpacticoida</taxon>
        <taxon>Harpacticidae</taxon>
        <taxon>Tigriopus</taxon>
    </lineage>
</organism>
<keyword evidence="3 5" id="KW-0863">Zinc-finger</keyword>
<keyword evidence="2" id="KW-0677">Repeat</keyword>
<dbReference type="GO" id="GO:0008270">
    <property type="term" value="F:zinc ion binding"/>
    <property type="evidence" value="ECO:0007669"/>
    <property type="project" value="UniProtKB-KW"/>
</dbReference>
<dbReference type="SMART" id="SM00343">
    <property type="entry name" value="ZnF_C2HC"/>
    <property type="match status" value="5"/>
</dbReference>
<dbReference type="InterPro" id="IPR042246">
    <property type="entry name" value="ZCCHC9"/>
</dbReference>
<feature type="compositionally biased region" description="Low complexity" evidence="6">
    <location>
        <begin position="176"/>
        <end position="188"/>
    </location>
</feature>
<feature type="domain" description="CCHC-type" evidence="7">
    <location>
        <begin position="258"/>
        <end position="273"/>
    </location>
</feature>
<dbReference type="Proteomes" id="UP000318571">
    <property type="component" value="Chromosome 7"/>
</dbReference>
<evidence type="ECO:0000313" key="8">
    <source>
        <dbReference type="EMBL" id="TRY71706.1"/>
    </source>
</evidence>
<dbReference type="PANTHER" id="PTHR46242:SF1">
    <property type="entry name" value="ZINC FINGER CCHC DOMAIN-CONTAINING PROTEIN 9"/>
    <property type="match status" value="1"/>
</dbReference>
<evidence type="ECO:0000256" key="2">
    <source>
        <dbReference type="ARBA" id="ARBA00022737"/>
    </source>
</evidence>
<reference evidence="8 9" key="1">
    <citation type="journal article" date="2018" name="Nat. Ecol. Evol.">
        <title>Genomic signatures of mitonuclear coevolution across populations of Tigriopus californicus.</title>
        <authorList>
            <person name="Barreto F.S."/>
            <person name="Watson E.T."/>
            <person name="Lima T.G."/>
            <person name="Willett C.S."/>
            <person name="Edmands S."/>
            <person name="Li W."/>
            <person name="Burton R.S."/>
        </authorList>
    </citation>
    <scope>NUCLEOTIDE SEQUENCE [LARGE SCALE GENOMIC DNA]</scope>
    <source>
        <strain evidence="8 9">San Diego</strain>
    </source>
</reference>
<dbReference type="OMA" id="KREVCYN"/>
<proteinExistence type="predicted"/>
<comment type="caution">
    <text evidence="8">The sequence shown here is derived from an EMBL/GenBank/DDBJ whole genome shotgun (WGS) entry which is preliminary data.</text>
</comment>
<feature type="domain" description="CCHC-type" evidence="7">
    <location>
        <begin position="288"/>
        <end position="303"/>
    </location>
</feature>
<dbReference type="SUPFAM" id="SSF57756">
    <property type="entry name" value="Retrovirus zinc finger-like domains"/>
    <property type="match status" value="3"/>
</dbReference>
<dbReference type="PANTHER" id="PTHR46242">
    <property type="entry name" value="ZINC FINGER CCHC DOMAIN-CONTAINING PROTEIN 9 ZCCHC9"/>
    <property type="match status" value="1"/>
</dbReference>